<dbReference type="EMBL" id="BGPR01002792">
    <property type="protein sequence ID" value="GBM78990.1"/>
    <property type="molecule type" value="Genomic_DNA"/>
</dbReference>
<accession>A0A4Y2IN05</accession>
<protein>
    <submittedName>
        <fullName evidence="1">Uncharacterized protein</fullName>
    </submittedName>
</protein>
<sequence length="76" mass="8345">MDLVILNRGQTTRITPEPAPLSPSFRIIPARKRLSHEVRFRAQQVHIYGGCSVESGFEPGTILPEAEALPPGHRGS</sequence>
<reference evidence="1 2" key="1">
    <citation type="journal article" date="2019" name="Sci. Rep.">
        <title>Orb-weaving spider Araneus ventricosus genome elucidates the spidroin gene catalogue.</title>
        <authorList>
            <person name="Kono N."/>
            <person name="Nakamura H."/>
            <person name="Ohtoshi R."/>
            <person name="Moran D.A.P."/>
            <person name="Shinohara A."/>
            <person name="Yoshida Y."/>
            <person name="Fujiwara M."/>
            <person name="Mori M."/>
            <person name="Tomita M."/>
            <person name="Arakawa K."/>
        </authorList>
    </citation>
    <scope>NUCLEOTIDE SEQUENCE [LARGE SCALE GENOMIC DNA]</scope>
</reference>
<keyword evidence="2" id="KW-1185">Reference proteome</keyword>
<proteinExistence type="predicted"/>
<gene>
    <name evidence="1" type="ORF">AVEN_226349_1</name>
</gene>
<name>A0A4Y2IN05_ARAVE</name>
<dbReference type="AlphaFoldDB" id="A0A4Y2IN05"/>
<organism evidence="1 2">
    <name type="scientific">Araneus ventricosus</name>
    <name type="common">Orbweaver spider</name>
    <name type="synonym">Epeira ventricosa</name>
    <dbReference type="NCBI Taxonomy" id="182803"/>
    <lineage>
        <taxon>Eukaryota</taxon>
        <taxon>Metazoa</taxon>
        <taxon>Ecdysozoa</taxon>
        <taxon>Arthropoda</taxon>
        <taxon>Chelicerata</taxon>
        <taxon>Arachnida</taxon>
        <taxon>Araneae</taxon>
        <taxon>Araneomorphae</taxon>
        <taxon>Entelegynae</taxon>
        <taxon>Araneoidea</taxon>
        <taxon>Araneidae</taxon>
        <taxon>Araneus</taxon>
    </lineage>
</organism>
<dbReference type="Proteomes" id="UP000499080">
    <property type="component" value="Unassembled WGS sequence"/>
</dbReference>
<evidence type="ECO:0000313" key="1">
    <source>
        <dbReference type="EMBL" id="GBM78990.1"/>
    </source>
</evidence>
<evidence type="ECO:0000313" key="2">
    <source>
        <dbReference type="Proteomes" id="UP000499080"/>
    </source>
</evidence>
<comment type="caution">
    <text evidence="1">The sequence shown here is derived from an EMBL/GenBank/DDBJ whole genome shotgun (WGS) entry which is preliminary data.</text>
</comment>